<name>A0A7C9GPI1_9SPHN</name>
<evidence type="ECO:0000313" key="4">
    <source>
        <dbReference type="Proteomes" id="UP000481327"/>
    </source>
</evidence>
<sequence>MVKRPAFLDTLVRSQPFRVFQLGLGVLLMLLAPIIGIPTPGPLGIFIFGFGFALVLRNSRWARRRYLRHTQRYPRVRRAVNFGLRRKSKRLPITPAAPRVDTAPSVADGSPAPDLRPT</sequence>
<feature type="transmembrane region" description="Helical" evidence="2">
    <location>
        <begin position="43"/>
        <end position="59"/>
    </location>
</feature>
<dbReference type="RefSeq" id="WP_152577495.1">
    <property type="nucleotide sequence ID" value="NZ_JAATJI010000001.1"/>
</dbReference>
<reference evidence="3 4" key="1">
    <citation type="submission" date="2019-09" db="EMBL/GenBank/DDBJ databases">
        <title>Polymorphobacter sp. isolated from a lake in China.</title>
        <authorList>
            <person name="Liu Z."/>
        </authorList>
    </citation>
    <scope>NUCLEOTIDE SEQUENCE [LARGE SCALE GENOMIC DNA]</scope>
    <source>
        <strain evidence="3 4">D40P</strain>
    </source>
</reference>
<proteinExistence type="predicted"/>
<protein>
    <recommendedName>
        <fullName evidence="5">DUF454 family protein</fullName>
    </recommendedName>
</protein>
<gene>
    <name evidence="3" type="ORF">F3168_07345</name>
</gene>
<evidence type="ECO:0000256" key="1">
    <source>
        <dbReference type="SAM" id="MobiDB-lite"/>
    </source>
</evidence>
<keyword evidence="2" id="KW-0812">Transmembrane</keyword>
<feature type="region of interest" description="Disordered" evidence="1">
    <location>
        <begin position="90"/>
        <end position="118"/>
    </location>
</feature>
<dbReference type="Proteomes" id="UP000481327">
    <property type="component" value="Unassembled WGS sequence"/>
</dbReference>
<evidence type="ECO:0000256" key="2">
    <source>
        <dbReference type="SAM" id="Phobius"/>
    </source>
</evidence>
<keyword evidence="2" id="KW-1133">Transmembrane helix</keyword>
<keyword evidence="2" id="KW-0472">Membrane</keyword>
<evidence type="ECO:0008006" key="5">
    <source>
        <dbReference type="Google" id="ProtNLM"/>
    </source>
</evidence>
<accession>A0A7C9GPI1</accession>
<dbReference type="OrthoDB" id="7594663at2"/>
<comment type="caution">
    <text evidence="3">The sequence shown here is derived from an EMBL/GenBank/DDBJ whole genome shotgun (WGS) entry which is preliminary data.</text>
</comment>
<evidence type="ECO:0000313" key="3">
    <source>
        <dbReference type="EMBL" id="MQT17073.1"/>
    </source>
</evidence>
<dbReference type="EMBL" id="WIOL01000002">
    <property type="protein sequence ID" value="MQT17073.1"/>
    <property type="molecule type" value="Genomic_DNA"/>
</dbReference>
<organism evidence="3 4">
    <name type="scientific">Sandarakinorhabdus fusca</name>
    <dbReference type="NCBI Taxonomy" id="1439888"/>
    <lineage>
        <taxon>Bacteria</taxon>
        <taxon>Pseudomonadati</taxon>
        <taxon>Pseudomonadota</taxon>
        <taxon>Alphaproteobacteria</taxon>
        <taxon>Sphingomonadales</taxon>
        <taxon>Sphingosinicellaceae</taxon>
        <taxon>Sandarakinorhabdus</taxon>
    </lineage>
</organism>
<keyword evidence="4" id="KW-1185">Reference proteome</keyword>
<dbReference type="AlphaFoldDB" id="A0A7C9GPI1"/>